<sequence length="150" mass="15838">MPVSNAILLASDHGAIDLRAALRDHVTARGLEAIDLGTDDTASVDYPDFAATLAQAIQEGRAERGLLLCGTGVGISIAINRYPFIRGALVHDVTGARLCRQHNDANVLVLGGRTTGVEVARDCVDAFLDTAFEGGRHARRVHKLGAMPAL</sequence>
<dbReference type="InterPro" id="IPR003500">
    <property type="entry name" value="RpiB_LacA_LacB"/>
</dbReference>
<dbReference type="NCBIfam" id="TIGR01120">
    <property type="entry name" value="rpiB"/>
    <property type="match status" value="1"/>
</dbReference>
<evidence type="ECO:0000256" key="1">
    <source>
        <dbReference type="ARBA" id="ARBA00008754"/>
    </source>
</evidence>
<feature type="binding site" evidence="4">
    <location>
        <position position="113"/>
    </location>
    <ligand>
        <name>D-ribulose 5-phosphate</name>
        <dbReference type="ChEBI" id="CHEBI:58121"/>
    </ligand>
</feature>
<dbReference type="GO" id="GO:0005975">
    <property type="term" value="P:carbohydrate metabolic process"/>
    <property type="evidence" value="ECO:0007669"/>
    <property type="project" value="InterPro"/>
</dbReference>
<accession>A0A5M6I7A2</accession>
<dbReference type="NCBIfam" id="NF004051">
    <property type="entry name" value="PRK05571.1"/>
    <property type="match status" value="1"/>
</dbReference>
<keyword evidence="2 5" id="KW-0413">Isomerase</keyword>
<feature type="active site" description="Proton donor" evidence="3">
    <location>
        <position position="102"/>
    </location>
</feature>
<dbReference type="Proteomes" id="UP000324065">
    <property type="component" value="Unassembled WGS sequence"/>
</dbReference>
<comment type="caution">
    <text evidence="5">The sequence shown here is derived from an EMBL/GenBank/DDBJ whole genome shotgun (WGS) entry which is preliminary data.</text>
</comment>
<dbReference type="EMBL" id="VWPJ01000022">
    <property type="protein sequence ID" value="KAA5604144.1"/>
    <property type="molecule type" value="Genomic_DNA"/>
</dbReference>
<dbReference type="InterPro" id="IPR004785">
    <property type="entry name" value="RpiB"/>
</dbReference>
<feature type="binding site" evidence="4">
    <location>
        <begin position="12"/>
        <end position="13"/>
    </location>
    <ligand>
        <name>D-ribulose 5-phosphate</name>
        <dbReference type="ChEBI" id="CHEBI:58121"/>
    </ligand>
</feature>
<organism evidence="5 6">
    <name type="scientific">Roseospira marina</name>
    <dbReference type="NCBI Taxonomy" id="140057"/>
    <lineage>
        <taxon>Bacteria</taxon>
        <taxon>Pseudomonadati</taxon>
        <taxon>Pseudomonadota</taxon>
        <taxon>Alphaproteobacteria</taxon>
        <taxon>Rhodospirillales</taxon>
        <taxon>Rhodospirillaceae</taxon>
        <taxon>Roseospira</taxon>
    </lineage>
</organism>
<evidence type="ECO:0000256" key="2">
    <source>
        <dbReference type="ARBA" id="ARBA00023235"/>
    </source>
</evidence>
<dbReference type="InterPro" id="IPR036569">
    <property type="entry name" value="RpiB_LacA_LacB_sf"/>
</dbReference>
<keyword evidence="6" id="KW-1185">Reference proteome</keyword>
<dbReference type="OrthoDB" id="1778624at2"/>
<feature type="active site" description="Proton acceptor" evidence="3">
    <location>
        <position position="69"/>
    </location>
</feature>
<dbReference type="Pfam" id="PF02502">
    <property type="entry name" value="LacAB_rpiB"/>
    <property type="match status" value="1"/>
</dbReference>
<evidence type="ECO:0000313" key="5">
    <source>
        <dbReference type="EMBL" id="KAA5604144.1"/>
    </source>
</evidence>
<name>A0A5M6I7A2_9PROT</name>
<dbReference type="AlphaFoldDB" id="A0A5M6I7A2"/>
<evidence type="ECO:0000256" key="4">
    <source>
        <dbReference type="PIRSR" id="PIRSR005384-2"/>
    </source>
</evidence>
<evidence type="ECO:0000313" key="6">
    <source>
        <dbReference type="Proteomes" id="UP000324065"/>
    </source>
</evidence>
<dbReference type="PANTHER" id="PTHR30345">
    <property type="entry name" value="RIBOSE-5-PHOSPHATE ISOMERASE B"/>
    <property type="match status" value="1"/>
</dbReference>
<feature type="binding site" evidence="4">
    <location>
        <position position="136"/>
    </location>
    <ligand>
        <name>D-ribulose 5-phosphate</name>
        <dbReference type="ChEBI" id="CHEBI:58121"/>
    </ligand>
</feature>
<dbReference type="Gene3D" id="3.40.1400.10">
    <property type="entry name" value="Sugar-phosphate isomerase, RpiB/LacA/LacB"/>
    <property type="match status" value="1"/>
</dbReference>
<gene>
    <name evidence="5" type="primary">rpiB</name>
    <name evidence="5" type="ORF">F1188_17325</name>
</gene>
<dbReference type="EC" id="5.3.1.6" evidence="5"/>
<dbReference type="GO" id="GO:0004751">
    <property type="term" value="F:ribose-5-phosphate isomerase activity"/>
    <property type="evidence" value="ECO:0007669"/>
    <property type="project" value="UniProtKB-EC"/>
</dbReference>
<reference evidence="5 6" key="1">
    <citation type="submission" date="2019-09" db="EMBL/GenBank/DDBJ databases">
        <title>Genome sequence of Roseospira marina, one of the more divergent members of the non-sulfur purple photosynthetic bacterial family, the Rhodospirillaceae.</title>
        <authorList>
            <person name="Meyer T."/>
            <person name="Kyndt J."/>
        </authorList>
    </citation>
    <scope>NUCLEOTIDE SEQUENCE [LARGE SCALE GENOMIC DNA]</scope>
    <source>
        <strain evidence="5 6">DSM 15113</strain>
    </source>
</reference>
<evidence type="ECO:0000256" key="3">
    <source>
        <dbReference type="PIRSR" id="PIRSR005384-1"/>
    </source>
</evidence>
<comment type="similarity">
    <text evidence="1">Belongs to the LacAB/RpiB family.</text>
</comment>
<dbReference type="PIRSF" id="PIRSF005384">
    <property type="entry name" value="RpiB_LacA_B"/>
    <property type="match status" value="1"/>
</dbReference>
<feature type="binding site" evidence="4">
    <location>
        <begin position="70"/>
        <end position="74"/>
    </location>
    <ligand>
        <name>D-ribulose 5-phosphate</name>
        <dbReference type="ChEBI" id="CHEBI:58121"/>
    </ligand>
</feature>
<dbReference type="SUPFAM" id="SSF89623">
    <property type="entry name" value="Ribose/Galactose isomerase RpiB/AlsB"/>
    <property type="match status" value="1"/>
</dbReference>
<feature type="binding site" evidence="4">
    <location>
        <position position="140"/>
    </location>
    <ligand>
        <name>D-ribulose 5-phosphate</name>
        <dbReference type="ChEBI" id="CHEBI:58121"/>
    </ligand>
</feature>
<dbReference type="PANTHER" id="PTHR30345:SF0">
    <property type="entry name" value="DNA DAMAGE-REPAIR_TOLERATION PROTEIN DRT102"/>
    <property type="match status" value="1"/>
</dbReference>
<feature type="binding site" evidence="4">
    <location>
        <position position="103"/>
    </location>
    <ligand>
        <name>D-ribulose 5-phosphate</name>
        <dbReference type="ChEBI" id="CHEBI:58121"/>
    </ligand>
</feature>
<dbReference type="RefSeq" id="WP_150063707.1">
    <property type="nucleotide sequence ID" value="NZ_JACHII010000022.1"/>
</dbReference>
<dbReference type="NCBIfam" id="TIGR00689">
    <property type="entry name" value="rpiB_lacA_lacB"/>
    <property type="match status" value="1"/>
</dbReference>
<protein>
    <submittedName>
        <fullName evidence="5">Ribose 5-phosphate isomerase B</fullName>
        <ecNumber evidence="5">5.3.1.6</ecNumber>
    </submittedName>
</protein>
<proteinExistence type="inferred from homology"/>